<evidence type="ECO:0000313" key="2">
    <source>
        <dbReference type="EMBL" id="ALW83651.1"/>
    </source>
</evidence>
<sequence length="687" mass="75730">MHTTLLPGRLRQALPVLLGCFLTAVAAQAQPEPIKFGQIDKADLTAAPFAADSAAGAVVLCDFGRSRLRGKRSGLEIVFERVTRIKILKKSGYDEASVEIPLYHREGDQEKISNLRGFTYNLVNGVVVKTKLEPGGAFVEKRTPNVNVQKFTLPNVQEGAVLEYAYTLSSDFLFNFQDWTFQRDIPVRYSEYRSSIPTFYKYNILYQGNRTPDVNLMSVGQTTLMLDNKVGDGLSAGLTNGTLSVTASTEDHQWVLKNVPAFRAEPYMTTAQDYVARLDFELTGEQWPEQPYQDLTGTWDKINARLLADEDFGGRLGQAGALKAQLQGLAAQYPDVAACAAAVRQLVLAAMRYDGTDRYYAREPLRKALDAHRGSSADVNLLLLAALQEAGVPAHPLLLSTRDHGRVNKEIPLLERFNYVVALVPLAAGKDLLVDATDAQLPCGMLPERCLNRVGRLITKFPNDSRWVDLTPAQRHVHYQQVNLTLDADGGLTGNVHEEHGGYAAADARAQLTALGEKKYLAGLQQRHEAWAMPKLAVTHADDVDKPLALDYTFSQPSTEKPDGGPLYLSPLSEFGTSQNPFRHEQRSFAVDFGAAQEELVVINLALPAGYELAEVPKPANVNLPDNGGKFYYAVSAAMPGRVQLTTRLILANPVYAAEDYANLRELYRLLLEKQAEKLIIKKKANG</sequence>
<accession>A0A0U3SSY8</accession>
<feature type="chain" id="PRO_5006845236" description="DUF3857 domain-containing protein" evidence="1">
    <location>
        <begin position="30"/>
        <end position="687"/>
    </location>
</feature>
<organism evidence="2 3">
    <name type="scientific">Hymenobacter sedentarius</name>
    <dbReference type="NCBI Taxonomy" id="1411621"/>
    <lineage>
        <taxon>Bacteria</taxon>
        <taxon>Pseudomonadati</taxon>
        <taxon>Bacteroidota</taxon>
        <taxon>Cytophagia</taxon>
        <taxon>Cytophagales</taxon>
        <taxon>Hymenobacteraceae</taxon>
        <taxon>Hymenobacter</taxon>
    </lineage>
</organism>
<dbReference type="EMBL" id="CP013909">
    <property type="protein sequence ID" value="ALW83651.1"/>
    <property type="molecule type" value="Genomic_DNA"/>
</dbReference>
<name>A0A0U3SSY8_9BACT</name>
<dbReference type="KEGG" id="hyg:AUC43_00135"/>
<dbReference type="Gene3D" id="2.60.120.1130">
    <property type="match status" value="1"/>
</dbReference>
<evidence type="ECO:0000256" key="1">
    <source>
        <dbReference type="SAM" id="SignalP"/>
    </source>
</evidence>
<dbReference type="STRING" id="1411621.AUC43_00135"/>
<keyword evidence="3" id="KW-1185">Reference proteome</keyword>
<keyword evidence="1" id="KW-0732">Signal</keyword>
<protein>
    <recommendedName>
        <fullName evidence="4">DUF3857 domain-containing protein</fullName>
    </recommendedName>
</protein>
<dbReference type="Gene3D" id="2.60.40.3140">
    <property type="match status" value="1"/>
</dbReference>
<reference evidence="2 3" key="1">
    <citation type="submission" date="2015-12" db="EMBL/GenBank/DDBJ databases">
        <authorList>
            <person name="Shamseldin A."/>
            <person name="Moawad H."/>
            <person name="Abd El-Rahim W.M."/>
            <person name="Sadowsky M.J."/>
        </authorList>
    </citation>
    <scope>NUCLEOTIDE SEQUENCE [LARGE SCALE GENOMIC DNA]</scope>
    <source>
        <strain evidence="2 3">DG5B</strain>
    </source>
</reference>
<dbReference type="Proteomes" id="UP000059542">
    <property type="component" value="Chromosome"/>
</dbReference>
<dbReference type="AlphaFoldDB" id="A0A0U3SSY8"/>
<dbReference type="OrthoDB" id="98874at2"/>
<evidence type="ECO:0000313" key="3">
    <source>
        <dbReference type="Proteomes" id="UP000059542"/>
    </source>
</evidence>
<feature type="signal peptide" evidence="1">
    <location>
        <begin position="1"/>
        <end position="29"/>
    </location>
</feature>
<proteinExistence type="predicted"/>
<evidence type="ECO:0008006" key="4">
    <source>
        <dbReference type="Google" id="ProtNLM"/>
    </source>
</evidence>
<gene>
    <name evidence="2" type="ORF">AUC43_00135</name>
</gene>
<dbReference type="Gene3D" id="3.10.620.30">
    <property type="match status" value="1"/>
</dbReference>
<dbReference type="RefSeq" id="WP_068188188.1">
    <property type="nucleotide sequence ID" value="NZ_CP013909.1"/>
</dbReference>